<name>A0ABS0LQV0_9LACT</name>
<gene>
    <name evidence="1" type="ORF">HZY91_05665</name>
</gene>
<dbReference type="Proteomes" id="UP000721415">
    <property type="component" value="Unassembled WGS sequence"/>
</dbReference>
<evidence type="ECO:0000313" key="2">
    <source>
        <dbReference type="Proteomes" id="UP000721415"/>
    </source>
</evidence>
<reference evidence="1 2" key="1">
    <citation type="submission" date="2020-07" db="EMBL/GenBank/DDBJ databases">
        <title>Facklamia lactis sp. nov., isolated from raw milk.</title>
        <authorList>
            <person name="Doll E.V."/>
            <person name="Huptas C."/>
            <person name="Staib L."/>
            <person name="Wenning M."/>
            <person name="Scherer S."/>
        </authorList>
    </citation>
    <scope>NUCLEOTIDE SEQUENCE [LARGE SCALE GENOMIC DNA]</scope>
    <source>
        <strain evidence="1 2">DSM 111018</strain>
    </source>
</reference>
<comment type="caution">
    <text evidence="1">The sequence shown here is derived from an EMBL/GenBank/DDBJ whole genome shotgun (WGS) entry which is preliminary data.</text>
</comment>
<keyword evidence="2" id="KW-1185">Reference proteome</keyword>
<dbReference type="EMBL" id="JACBXQ010000003">
    <property type="protein sequence ID" value="MBG9986379.1"/>
    <property type="molecule type" value="Genomic_DNA"/>
</dbReference>
<sequence>MKKIDFTGLIDSLNDSKKKRIAYCLVYDIYPPLTHIDFISAVAVPFENQQDADIFLIELLKYFEEEHNKTTYDFIPLSLRTYHEINKLQELEKLGFYKLMVIFCIERIEYILTEMQLAEEGSTLAKVKTNQPAFREFIDLTNIKNQYLIDLIKQITYIKEFHEKNYLEVNLFKRFSDIEELYNNGVLPLNRNLYMHGRVNDNQVDYLTVQKSLLAFSFFEQLFVLKKQDIKKSVLRKNRHYGLSKITKNKSSLFLLYKNRVNNHRKSRNPKN</sequence>
<accession>A0ABS0LQV0</accession>
<evidence type="ECO:0000313" key="1">
    <source>
        <dbReference type="EMBL" id="MBG9986379.1"/>
    </source>
</evidence>
<protein>
    <submittedName>
        <fullName evidence="1">Uncharacterized protein</fullName>
    </submittedName>
</protein>
<organism evidence="1 2">
    <name type="scientific">Facklamia lactis</name>
    <dbReference type="NCBI Taxonomy" id="2749967"/>
    <lineage>
        <taxon>Bacteria</taxon>
        <taxon>Bacillati</taxon>
        <taxon>Bacillota</taxon>
        <taxon>Bacilli</taxon>
        <taxon>Lactobacillales</taxon>
        <taxon>Aerococcaceae</taxon>
        <taxon>Facklamia</taxon>
    </lineage>
</organism>
<proteinExistence type="predicted"/>